<dbReference type="EMBL" id="FNAF01000014">
    <property type="protein sequence ID" value="SDE03586.1"/>
    <property type="molecule type" value="Genomic_DNA"/>
</dbReference>
<proteinExistence type="predicted"/>
<evidence type="ECO:0000313" key="6">
    <source>
        <dbReference type="Proteomes" id="UP000198995"/>
    </source>
</evidence>
<dbReference type="GO" id="GO:0051536">
    <property type="term" value="F:iron-sulfur cluster binding"/>
    <property type="evidence" value="ECO:0007669"/>
    <property type="project" value="UniProtKB-KW"/>
</dbReference>
<evidence type="ECO:0000259" key="4">
    <source>
        <dbReference type="PROSITE" id="PS51379"/>
    </source>
</evidence>
<keyword evidence="3" id="KW-0411">Iron-sulfur</keyword>
<evidence type="ECO:0000313" key="5">
    <source>
        <dbReference type="EMBL" id="SDE03586.1"/>
    </source>
</evidence>
<dbReference type="PROSITE" id="PS00198">
    <property type="entry name" value="4FE4S_FER_1"/>
    <property type="match status" value="1"/>
</dbReference>
<dbReference type="Gene3D" id="3.30.70.20">
    <property type="match status" value="2"/>
</dbReference>
<dbReference type="SUPFAM" id="SSF53920">
    <property type="entry name" value="Fe-only hydrogenase"/>
    <property type="match status" value="1"/>
</dbReference>
<accession>A0A1G6ZPU4</accession>
<gene>
    <name evidence="5" type="ORF">SAMN04489866_1148</name>
</gene>
<dbReference type="STRING" id="2741.SAMN04489866_1148"/>
<evidence type="ECO:0000256" key="3">
    <source>
        <dbReference type="ARBA" id="ARBA00023014"/>
    </source>
</evidence>
<keyword evidence="2" id="KW-0408">Iron</keyword>
<dbReference type="Gene3D" id="3.40.950.10">
    <property type="entry name" value="Fe-only Hydrogenase (Larger Subunit), Chain L, domain 3"/>
    <property type="match status" value="1"/>
</dbReference>
<keyword evidence="1" id="KW-0479">Metal-binding</keyword>
<dbReference type="OrthoDB" id="9798098at2"/>
<evidence type="ECO:0000256" key="2">
    <source>
        <dbReference type="ARBA" id="ARBA00023004"/>
    </source>
</evidence>
<feature type="domain" description="4Fe-4S ferredoxin-type" evidence="4">
    <location>
        <begin position="109"/>
        <end position="141"/>
    </location>
</feature>
<dbReference type="Pfam" id="PF02906">
    <property type="entry name" value="Fe_hyd_lg_C"/>
    <property type="match status" value="1"/>
</dbReference>
<dbReference type="InterPro" id="IPR050340">
    <property type="entry name" value="Cytosolic_Fe-S_CAF"/>
</dbReference>
<dbReference type="PROSITE" id="PS51379">
    <property type="entry name" value="4FE4S_FER_2"/>
    <property type="match status" value="3"/>
</dbReference>
<protein>
    <submittedName>
        <fullName evidence="5">[FeFe] hydrogenase, group B1/B3</fullName>
    </submittedName>
</protein>
<dbReference type="NCBIfam" id="TIGR04105">
    <property type="entry name" value="FeFe_hydrog_B1"/>
    <property type="match status" value="1"/>
</dbReference>
<dbReference type="PANTHER" id="PTHR11615">
    <property type="entry name" value="NITRATE, FORMATE, IRON DEHYDROGENASE"/>
    <property type="match status" value="1"/>
</dbReference>
<organism evidence="5 6">
    <name type="scientific">Peptococcus niger</name>
    <dbReference type="NCBI Taxonomy" id="2741"/>
    <lineage>
        <taxon>Bacteria</taxon>
        <taxon>Bacillati</taxon>
        <taxon>Bacillota</taxon>
        <taxon>Clostridia</taxon>
        <taxon>Eubacteriales</taxon>
        <taxon>Peptococcaceae</taxon>
        <taxon>Peptococcus</taxon>
    </lineage>
</organism>
<dbReference type="AlphaFoldDB" id="A0A1G6ZPU4"/>
<dbReference type="InterPro" id="IPR017900">
    <property type="entry name" value="4Fe4S_Fe_S_CS"/>
</dbReference>
<reference evidence="5 6" key="1">
    <citation type="submission" date="2016-10" db="EMBL/GenBank/DDBJ databases">
        <authorList>
            <person name="de Groot N.N."/>
        </authorList>
    </citation>
    <scope>NUCLEOTIDE SEQUENCE [LARGE SCALE GENOMIC DNA]</scope>
    <source>
        <strain evidence="5 6">DSM 20475</strain>
    </source>
</reference>
<dbReference type="Proteomes" id="UP000198995">
    <property type="component" value="Unassembled WGS sequence"/>
</dbReference>
<dbReference type="InterPro" id="IPR027631">
    <property type="entry name" value="Mono_FeFe_hydrog"/>
</dbReference>
<keyword evidence="6" id="KW-1185">Reference proteome</keyword>
<dbReference type="InterPro" id="IPR004108">
    <property type="entry name" value="Fe_hydrogenase_lsu_C"/>
</dbReference>
<dbReference type="InterPro" id="IPR009016">
    <property type="entry name" value="Fe_hydrogenase"/>
</dbReference>
<sequence length="539" mass="59267">MKQVYSDVIAMRRDIFREIARLAYEDGDLHDLRQAVFNILPGESPLYGTDIFRERAIAGERLRLGLGLSVRDAGNLGPLDDDIDLIDAAHRVYEPPLVNVIPFACQACPTKTVSVTNNCRACIGHPCKNVCPKDAIDWNSKDGATINEVLCIRCGRCADYCPYNAIIKYDRPCAANCGVKAIGSDDLGRAEIDHNKCVSCGRCITECPFGAISDKSQIYQLIRSIKAGDHHVAIVAPSFVGQFGNKVSPEQIFEAIYQIGFTEVMEVGLGADLTTLQEAEEFVHLVPDTRPFMGTSCCNSWSLMIQKIFPDIAPYVSETATPMIETAYYIKQKNPDAKVTFIGPCISKKLEALRHYVKNYVDFVITFEELGGILSAKGFTFEAMQELEPRETIQQASKTARGYASGGGVATAVAELIAEKWPEVEVNYEGAEGLDNCVKLMKLAKAGKKNGMLLEGMACEGGCLGGPGTLAALNVARRALQKFKDDSTFASPTNNELIHHFDPECITRAKESDHEEEHRVEVAAKVSKLAYEKRKQQEN</sequence>
<name>A0A1G6ZPU4_PEPNI</name>
<feature type="domain" description="4Fe-4S ferredoxin-type" evidence="4">
    <location>
        <begin position="142"/>
        <end position="172"/>
    </location>
</feature>
<dbReference type="InterPro" id="IPR017896">
    <property type="entry name" value="4Fe4S_Fe-S-bd"/>
</dbReference>
<dbReference type="RefSeq" id="WP_091792306.1">
    <property type="nucleotide sequence ID" value="NZ_FNAF01000014.1"/>
</dbReference>
<dbReference type="Pfam" id="PF25160">
    <property type="entry name" value="LdpA_Fe-S-bd"/>
    <property type="match status" value="2"/>
</dbReference>
<dbReference type="GO" id="GO:0046872">
    <property type="term" value="F:metal ion binding"/>
    <property type="evidence" value="ECO:0007669"/>
    <property type="project" value="UniProtKB-KW"/>
</dbReference>
<dbReference type="SUPFAM" id="SSF54862">
    <property type="entry name" value="4Fe-4S ferredoxins"/>
    <property type="match status" value="2"/>
</dbReference>
<evidence type="ECO:0000256" key="1">
    <source>
        <dbReference type="ARBA" id="ARBA00022723"/>
    </source>
</evidence>
<feature type="domain" description="4Fe-4S ferredoxin-type" evidence="4">
    <location>
        <begin position="188"/>
        <end position="217"/>
    </location>
</feature>
<dbReference type="InterPro" id="IPR057431">
    <property type="entry name" value="LdpA_Fe-S-bd"/>
</dbReference>